<accession>A0A0W1A053</accession>
<dbReference type="PATRIC" id="fig|66969.6.peg.2945"/>
<protein>
    <submittedName>
        <fullName evidence="1">Dot/Icm T4SS effector</fullName>
    </submittedName>
</protein>
<comment type="caution">
    <text evidence="1">The sequence shown here is derived from an EMBL/GenBank/DDBJ whole genome shotgun (WGS) entry which is preliminary data.</text>
</comment>
<reference evidence="1 2" key="1">
    <citation type="submission" date="2015-11" db="EMBL/GenBank/DDBJ databases">
        <title>Genomic analysis of 38 Legionella species identifies large and diverse effector repertoires.</title>
        <authorList>
            <person name="Burstein D."/>
            <person name="Amaro F."/>
            <person name="Zusman T."/>
            <person name="Lifshitz Z."/>
            <person name="Cohen O."/>
            <person name="Gilbert J.A."/>
            <person name="Pupko T."/>
            <person name="Shuman H.A."/>
            <person name="Segal G."/>
        </authorList>
    </citation>
    <scope>NUCLEOTIDE SEQUENCE [LARGE SCALE GENOMIC DNA]</scope>
    <source>
        <strain evidence="1 2">ATCC 51914</strain>
    </source>
</reference>
<keyword evidence="2" id="KW-1185">Reference proteome</keyword>
<gene>
    <name evidence="1" type="ORF">Lwal_2719</name>
</gene>
<evidence type="ECO:0000313" key="2">
    <source>
        <dbReference type="Proteomes" id="UP000054729"/>
    </source>
</evidence>
<dbReference type="Proteomes" id="UP000054729">
    <property type="component" value="Unassembled WGS sequence"/>
</dbReference>
<dbReference type="AlphaFoldDB" id="A0A0W1A053"/>
<dbReference type="EMBL" id="LNZB01000060">
    <property type="protein sequence ID" value="KTD74678.1"/>
    <property type="molecule type" value="Genomic_DNA"/>
</dbReference>
<organism evidence="1 2">
    <name type="scientific">Legionella waltersii</name>
    <dbReference type="NCBI Taxonomy" id="66969"/>
    <lineage>
        <taxon>Bacteria</taxon>
        <taxon>Pseudomonadati</taxon>
        <taxon>Pseudomonadota</taxon>
        <taxon>Gammaproteobacteria</taxon>
        <taxon>Legionellales</taxon>
        <taxon>Legionellaceae</taxon>
        <taxon>Legionella</taxon>
    </lineage>
</organism>
<dbReference type="OrthoDB" id="5652914at2"/>
<proteinExistence type="predicted"/>
<dbReference type="RefSeq" id="WP_058481349.1">
    <property type="nucleotide sequence ID" value="NZ_CAAAIQ010000019.1"/>
</dbReference>
<dbReference type="STRING" id="66969.Lwal_2719"/>
<name>A0A0W1A053_9GAMM</name>
<sequence length="738" mass="84205">MTTVIKADGDGPSLFNALAIGLGVEILSGRLDAFQETPAYQALLDEFAKLHPQFKPKAWKTLKEWLIYYNNARDIELILAPVLLKLNQHYQLSAESEALEELTDLVLKFKANIASGNQWFQLELVGNFCPRLDNLLLDVRNKLLLDLSRLLQGIELGSNREAIKEFLAKNATVILGDLKDKFESDKNAFQRSYSVKDVKALSDALSLDVSEGSIDAPSKKQARVVVENKQQYWVVKFNDRDASIYLDRTPQRLKLTPLEAYQGEKSVKSPSIEESQEVAKESVVHLKRIIDNPGLGNCAFYAFATAVLSIIVQEKNQGKREMFDRWVKLDPSVSDLYDRLPALYDSILRNNMGGRDKELLDQLQSSLRIITYQYQVSELRNSCAKFHIKPKDLEENSNFVQFAYLYYGNPIDTDPRFNPFANSPDILRELQKIDRRTVIKNHENDVLMPIFLKLVYGDKVEPKDITYRTEPQKNSPILVAMNGITQDFFWGSHIDLDYLSIAFNLNLHVLRNQNAVQEYPNDLPNQHTITLQNLNNAHWTTEVIEARKIPAIDALSVQNPTRKSEQPTLSTQSISLFGVGSPLGLNSTLLQSRTSAGSEASGEQEVEELTADQRKLEYLKRIVAKATLAYTDYNKSIWFCFFHYHGRAGRDRAEQFNQDFSKIRDFETAKTSLLKYLGDNSNGNTHAHSYRTMLLHELQGAREDKKSLQFLSENYSKSLKRLREDLKPQVPEYSMSLI</sequence>
<evidence type="ECO:0000313" key="1">
    <source>
        <dbReference type="EMBL" id="KTD74678.1"/>
    </source>
</evidence>